<dbReference type="EMBL" id="AP028907">
    <property type="protein sequence ID" value="BES81847.1"/>
    <property type="molecule type" value="Genomic_DNA"/>
</dbReference>
<gene>
    <name evidence="7" type="ORF">PABY_14140</name>
</gene>
<feature type="transmembrane region" description="Helical" evidence="5">
    <location>
        <begin position="222"/>
        <end position="242"/>
    </location>
</feature>
<dbReference type="PANTHER" id="PTHR43229:SF3">
    <property type="entry name" value="ABC-TYPE MULTIDRUG TRANSPORT SYSTEM, PERMEASE COMPONENT"/>
    <property type="match status" value="1"/>
</dbReference>
<feature type="transmembrane region" description="Helical" evidence="5">
    <location>
        <begin position="99"/>
        <end position="126"/>
    </location>
</feature>
<dbReference type="RefSeq" id="WP_338248606.1">
    <property type="nucleotide sequence ID" value="NZ_AP028907.1"/>
</dbReference>
<evidence type="ECO:0000259" key="6">
    <source>
        <dbReference type="Pfam" id="PF01061"/>
    </source>
</evidence>
<accession>A0ABN6ZU69</accession>
<protein>
    <recommendedName>
        <fullName evidence="6">ABC-2 type transporter transmembrane domain-containing protein</fullName>
    </recommendedName>
</protein>
<feature type="transmembrane region" description="Helical" evidence="5">
    <location>
        <begin position="132"/>
        <end position="155"/>
    </location>
</feature>
<evidence type="ECO:0000256" key="1">
    <source>
        <dbReference type="ARBA" id="ARBA00004141"/>
    </source>
</evidence>
<comment type="subcellular location">
    <subcellularLocation>
        <location evidence="1">Membrane</location>
        <topology evidence="1">Multi-pass membrane protein</topology>
    </subcellularLocation>
</comment>
<keyword evidence="4 5" id="KW-0472">Membrane</keyword>
<evidence type="ECO:0000256" key="3">
    <source>
        <dbReference type="ARBA" id="ARBA00022989"/>
    </source>
</evidence>
<proteinExistence type="predicted"/>
<evidence type="ECO:0000313" key="8">
    <source>
        <dbReference type="Proteomes" id="UP001341135"/>
    </source>
</evidence>
<evidence type="ECO:0000313" key="7">
    <source>
        <dbReference type="EMBL" id="BES81847.1"/>
    </source>
</evidence>
<evidence type="ECO:0000256" key="2">
    <source>
        <dbReference type="ARBA" id="ARBA00022692"/>
    </source>
</evidence>
<dbReference type="InterPro" id="IPR013525">
    <property type="entry name" value="ABC2_TM"/>
</dbReference>
<dbReference type="Proteomes" id="UP001341135">
    <property type="component" value="Chromosome"/>
</dbReference>
<evidence type="ECO:0000256" key="5">
    <source>
        <dbReference type="SAM" id="Phobius"/>
    </source>
</evidence>
<sequence>MGTHGWLGALRSVLGIAVLESRWVIRQPGWLIQDAFMALSFALILWAWGGAEAVKSIIIAWIVAGSWSTGINLVGQDIAWARVYGKLQMYIASPVTPRVYLLGLLASHFAVHMPISIAVLSLIAAALDALGLIPAAVAAGLLLLPCSVFLGLALAMRIRKHTNISAITNPISMILIMLPPVFYPLAALPAPLQPVALLAPTAAAAELARGLAGYYAVYQPQLPALVLAAWNVAALALASRAIKWGHE</sequence>
<reference evidence="7 8" key="1">
    <citation type="submission" date="2023-09" db="EMBL/GenBank/DDBJ databases">
        <title>Pyrofollis japonicus gen. nov. sp. nov., a novel member of the family Pyrodictiaceae isolated from the Iheya North hydrothermal field.</title>
        <authorList>
            <person name="Miyazaki U."/>
            <person name="Sanari M."/>
            <person name="Tame A."/>
            <person name="Kitajima M."/>
            <person name="Okamoto A."/>
            <person name="Sawayama S."/>
            <person name="Miyazaki J."/>
            <person name="Takai K."/>
            <person name="Nakagawa S."/>
        </authorList>
    </citation>
    <scope>NUCLEOTIDE SEQUENCE [LARGE SCALE GENOMIC DNA]</scope>
    <source>
        <strain evidence="7 8">AV2</strain>
    </source>
</reference>
<dbReference type="InterPro" id="IPR051784">
    <property type="entry name" value="Nod_factor_ABC_transporter"/>
</dbReference>
<feature type="domain" description="ABC-2 type transporter transmembrane" evidence="6">
    <location>
        <begin position="31"/>
        <end position="210"/>
    </location>
</feature>
<dbReference type="PANTHER" id="PTHR43229">
    <property type="entry name" value="NODULATION PROTEIN J"/>
    <property type="match status" value="1"/>
</dbReference>
<name>A0ABN6ZU69_9CREN</name>
<dbReference type="GeneID" id="89289425"/>
<feature type="transmembrane region" description="Helical" evidence="5">
    <location>
        <begin position="32"/>
        <end position="51"/>
    </location>
</feature>
<feature type="transmembrane region" description="Helical" evidence="5">
    <location>
        <begin position="167"/>
        <end position="186"/>
    </location>
</feature>
<keyword evidence="8" id="KW-1185">Reference proteome</keyword>
<evidence type="ECO:0000256" key="4">
    <source>
        <dbReference type="ARBA" id="ARBA00023136"/>
    </source>
</evidence>
<dbReference type="Pfam" id="PF01061">
    <property type="entry name" value="ABC2_membrane"/>
    <property type="match status" value="1"/>
</dbReference>
<feature type="transmembrane region" description="Helical" evidence="5">
    <location>
        <begin position="57"/>
        <end position="79"/>
    </location>
</feature>
<keyword evidence="2 5" id="KW-0812">Transmembrane</keyword>
<organism evidence="7 8">
    <name type="scientific">Pyrodictium abyssi</name>
    <dbReference type="NCBI Taxonomy" id="54256"/>
    <lineage>
        <taxon>Archaea</taxon>
        <taxon>Thermoproteota</taxon>
        <taxon>Thermoprotei</taxon>
        <taxon>Desulfurococcales</taxon>
        <taxon>Pyrodictiaceae</taxon>
        <taxon>Pyrodictium</taxon>
    </lineage>
</organism>
<keyword evidence="3 5" id="KW-1133">Transmembrane helix</keyword>